<feature type="transmembrane region" description="Helical" evidence="5">
    <location>
        <begin position="278"/>
        <end position="295"/>
    </location>
</feature>
<dbReference type="InterPro" id="IPR024371">
    <property type="entry name" value="AcetylCoA_trans_1-like"/>
</dbReference>
<comment type="caution">
    <text evidence="6">The sequence shown here is derived from an EMBL/GenBank/DDBJ whole genome shotgun (WGS) entry which is preliminary data.</text>
</comment>
<keyword evidence="4 5" id="KW-0472">Membrane</keyword>
<feature type="transmembrane region" description="Helical" evidence="5">
    <location>
        <begin position="477"/>
        <end position="498"/>
    </location>
</feature>
<evidence type="ECO:0000313" key="6">
    <source>
        <dbReference type="EMBL" id="KAF0770586.1"/>
    </source>
</evidence>
<feature type="transmembrane region" description="Helical" evidence="5">
    <location>
        <begin position="342"/>
        <end position="361"/>
    </location>
</feature>
<name>A0A6G0ZI60_APHCR</name>
<keyword evidence="3 5" id="KW-1133">Transmembrane helix</keyword>
<keyword evidence="7" id="KW-1185">Reference proteome</keyword>
<feature type="transmembrane region" description="Helical" evidence="5">
    <location>
        <begin position="54"/>
        <end position="79"/>
    </location>
</feature>
<dbReference type="GO" id="GO:0008521">
    <property type="term" value="F:acetyl-CoA transmembrane transporter activity"/>
    <property type="evidence" value="ECO:0007669"/>
    <property type="project" value="InterPro"/>
</dbReference>
<feature type="transmembrane region" description="Helical" evidence="5">
    <location>
        <begin position="153"/>
        <end position="171"/>
    </location>
</feature>
<organism evidence="6 7">
    <name type="scientific">Aphis craccivora</name>
    <name type="common">Cowpea aphid</name>
    <dbReference type="NCBI Taxonomy" id="307492"/>
    <lineage>
        <taxon>Eukaryota</taxon>
        <taxon>Metazoa</taxon>
        <taxon>Ecdysozoa</taxon>
        <taxon>Arthropoda</taxon>
        <taxon>Hexapoda</taxon>
        <taxon>Insecta</taxon>
        <taxon>Pterygota</taxon>
        <taxon>Neoptera</taxon>
        <taxon>Paraneoptera</taxon>
        <taxon>Hemiptera</taxon>
        <taxon>Sternorrhyncha</taxon>
        <taxon>Aphidomorpha</taxon>
        <taxon>Aphidoidea</taxon>
        <taxon>Aphididae</taxon>
        <taxon>Aphidini</taxon>
        <taxon>Aphis</taxon>
        <taxon>Aphis</taxon>
    </lineage>
</organism>
<protein>
    <submittedName>
        <fullName evidence="6">Acetyl-coenzyme A transporter 1-like</fullName>
    </submittedName>
</protein>
<dbReference type="InterPro" id="IPR036259">
    <property type="entry name" value="MFS_trans_sf"/>
</dbReference>
<feature type="transmembrane region" description="Helical" evidence="5">
    <location>
        <begin position="209"/>
        <end position="232"/>
    </location>
</feature>
<feature type="transmembrane region" description="Helical" evidence="5">
    <location>
        <begin position="407"/>
        <end position="426"/>
    </location>
</feature>
<dbReference type="PANTHER" id="PTHR12778">
    <property type="entry name" value="SOLUTE CARRIER FAMILY 33 ACETYL-COA TRANSPORTER -RELATED"/>
    <property type="match status" value="1"/>
</dbReference>
<dbReference type="Pfam" id="PF13000">
    <property type="entry name" value="Acatn"/>
    <property type="match status" value="2"/>
</dbReference>
<evidence type="ECO:0000256" key="3">
    <source>
        <dbReference type="ARBA" id="ARBA00022989"/>
    </source>
</evidence>
<proteinExistence type="predicted"/>
<dbReference type="Proteomes" id="UP000478052">
    <property type="component" value="Unassembled WGS sequence"/>
</dbReference>
<dbReference type="AlphaFoldDB" id="A0A6G0ZI60"/>
<accession>A0A6G0ZI60</accession>
<comment type="subcellular location">
    <subcellularLocation>
        <location evidence="1">Membrane</location>
        <topology evidence="1">Multi-pass membrane protein</topology>
    </subcellularLocation>
</comment>
<dbReference type="SUPFAM" id="SSF103473">
    <property type="entry name" value="MFS general substrate transporter"/>
    <property type="match status" value="2"/>
</dbReference>
<feature type="transmembrane region" description="Helical" evidence="5">
    <location>
        <begin position="447"/>
        <end position="465"/>
    </location>
</feature>
<feature type="transmembrane region" description="Helical" evidence="5">
    <location>
        <begin position="311"/>
        <end position="330"/>
    </location>
</feature>
<evidence type="ECO:0000256" key="4">
    <source>
        <dbReference type="ARBA" id="ARBA00023136"/>
    </source>
</evidence>
<sequence length="568" mass="64710">MLDSLVWSIFFALLIYYTPSIIQNYGNLPVYYYLVMGLVFAVNRYLINTYPYKYYISFSNFILFQILAQIMVTCMVAFFSRISDIRFGGMYMTLLNTVRSIGWVIPNTSFLKMVDVLTFSSCSNDVQNSCSTPDLENICSLNDGNCETIVDGYYVEVVMCLVIGFIWYAVYKRHLKFFESKDRSHWECLNITNDSTWKKPNLKGDWCNIFLLVLLYTIQGIPLGLSAGLPIILQSKYMVTYNDQGSYSFVMWPYTIKLLWAPIVDSFYIRRIGRRKSWFIPVQYLIGALLLYFASNTDEWLPESGKPNLRIIVYLLFIINLLNTTQDIIVDSWALTMLKKNNVSYASTCNFVGVFLGMLIGSSSPVLLSSEQFCNKYLRITPGPRGIITIKITIFKKEKDINLEDHFSISVFLVTLLTSTTIRIGNCVMDSIAYLKLIEAGVSKEDIMLLTTTMSVLKIIIPFPVSKYTGGPKPLNYFGTYHMLVSGTIFLSYSAFCIKISDPRFGGTYLTLFSTVRTLAWILPNTKCSNTICSATDFPNICNTTEQSYNCVTIVDGYYVEAAISMNK</sequence>
<dbReference type="OrthoDB" id="6588753at2759"/>
<evidence type="ECO:0000256" key="1">
    <source>
        <dbReference type="ARBA" id="ARBA00004141"/>
    </source>
</evidence>
<evidence type="ECO:0000256" key="2">
    <source>
        <dbReference type="ARBA" id="ARBA00022692"/>
    </source>
</evidence>
<dbReference type="Gene3D" id="1.20.1250.20">
    <property type="entry name" value="MFS general substrate transporter like domains"/>
    <property type="match status" value="1"/>
</dbReference>
<reference evidence="6 7" key="1">
    <citation type="submission" date="2019-08" db="EMBL/GenBank/DDBJ databases">
        <title>Whole genome of Aphis craccivora.</title>
        <authorList>
            <person name="Voronova N.V."/>
            <person name="Shulinski R.S."/>
            <person name="Bandarenka Y.V."/>
            <person name="Zhorov D.G."/>
            <person name="Warner D."/>
        </authorList>
    </citation>
    <scope>NUCLEOTIDE SEQUENCE [LARGE SCALE GENOMIC DNA]</scope>
    <source>
        <strain evidence="6">180601</strain>
        <tissue evidence="6">Whole Body</tissue>
    </source>
</reference>
<feature type="non-terminal residue" evidence="6">
    <location>
        <position position="568"/>
    </location>
</feature>
<dbReference type="PANTHER" id="PTHR12778:SF9">
    <property type="entry name" value="ACETYL-COENZYME A TRANSPORTER 1"/>
    <property type="match status" value="1"/>
</dbReference>
<dbReference type="InterPro" id="IPR004752">
    <property type="entry name" value="AmpG_permease/AT-1"/>
</dbReference>
<feature type="transmembrane region" description="Helical" evidence="5">
    <location>
        <begin position="252"/>
        <end position="269"/>
    </location>
</feature>
<keyword evidence="2 5" id="KW-0812">Transmembrane</keyword>
<dbReference type="GO" id="GO:0016020">
    <property type="term" value="C:membrane"/>
    <property type="evidence" value="ECO:0007669"/>
    <property type="project" value="UniProtKB-SubCell"/>
</dbReference>
<gene>
    <name evidence="6" type="ORF">FWK35_00002423</name>
</gene>
<dbReference type="GO" id="GO:0035348">
    <property type="term" value="P:acetyl-CoA transmembrane transport"/>
    <property type="evidence" value="ECO:0007669"/>
    <property type="project" value="InterPro"/>
</dbReference>
<feature type="transmembrane region" description="Helical" evidence="5">
    <location>
        <begin position="30"/>
        <end position="47"/>
    </location>
</feature>
<evidence type="ECO:0000256" key="5">
    <source>
        <dbReference type="SAM" id="Phobius"/>
    </source>
</evidence>
<evidence type="ECO:0000313" key="7">
    <source>
        <dbReference type="Proteomes" id="UP000478052"/>
    </source>
</evidence>
<dbReference type="EMBL" id="VUJU01000413">
    <property type="protein sequence ID" value="KAF0770586.1"/>
    <property type="molecule type" value="Genomic_DNA"/>
</dbReference>